<dbReference type="RefSeq" id="WP_191043328.1">
    <property type="nucleotide sequence ID" value="NZ_JACXAA010000028.1"/>
</dbReference>
<evidence type="ECO:0000313" key="3">
    <source>
        <dbReference type="Proteomes" id="UP000653797"/>
    </source>
</evidence>
<dbReference type="AlphaFoldDB" id="A0A927GH97"/>
<evidence type="ECO:0000313" key="2">
    <source>
        <dbReference type="EMBL" id="MBD2757704.1"/>
    </source>
</evidence>
<proteinExistence type="predicted"/>
<dbReference type="Proteomes" id="UP000653797">
    <property type="component" value="Unassembled WGS sequence"/>
</dbReference>
<keyword evidence="3" id="KW-1185">Reference proteome</keyword>
<dbReference type="Pfam" id="PF08808">
    <property type="entry name" value="RES"/>
    <property type="match status" value="1"/>
</dbReference>
<organism evidence="2 3">
    <name type="scientific">Spirosoma validum</name>
    <dbReference type="NCBI Taxonomy" id="2771355"/>
    <lineage>
        <taxon>Bacteria</taxon>
        <taxon>Pseudomonadati</taxon>
        <taxon>Bacteroidota</taxon>
        <taxon>Cytophagia</taxon>
        <taxon>Cytophagales</taxon>
        <taxon>Cytophagaceae</taxon>
        <taxon>Spirosoma</taxon>
    </lineage>
</organism>
<evidence type="ECO:0000259" key="1">
    <source>
        <dbReference type="SMART" id="SM00953"/>
    </source>
</evidence>
<dbReference type="SMART" id="SM00953">
    <property type="entry name" value="RES"/>
    <property type="match status" value="1"/>
</dbReference>
<gene>
    <name evidence="2" type="ORF">IC230_32845</name>
</gene>
<dbReference type="InterPro" id="IPR014914">
    <property type="entry name" value="RES_dom"/>
</dbReference>
<comment type="caution">
    <text evidence="2">The sequence shown here is derived from an EMBL/GenBank/DDBJ whole genome shotgun (WGS) entry which is preliminary data.</text>
</comment>
<dbReference type="EMBL" id="JACXAA010000028">
    <property type="protein sequence ID" value="MBD2757704.1"/>
    <property type="molecule type" value="Genomic_DNA"/>
</dbReference>
<name>A0A927GH97_9BACT</name>
<reference evidence="2" key="1">
    <citation type="submission" date="2020-09" db="EMBL/GenBank/DDBJ databases">
        <authorList>
            <person name="Kim M.K."/>
        </authorList>
    </citation>
    <scope>NUCLEOTIDE SEQUENCE</scope>
    <source>
        <strain evidence="2">BT704</strain>
    </source>
</reference>
<protein>
    <submittedName>
        <fullName evidence="2">RES family NAD+ phosphorylase</fullName>
    </submittedName>
</protein>
<accession>A0A927GH97</accession>
<feature type="domain" description="RES" evidence="1">
    <location>
        <begin position="16"/>
        <end position="142"/>
    </location>
</feature>
<sequence>MAVVYRVVRQKYAAQPLDVTGTWLNGGRWNPPGVGILYTAEHSALALVEILVHMPQVPYDELPTYRLLSLELPPDSQRVLNATQLPPYWQENTYNRSQHLLADWLAKPDVLALGVPSSVMPDGINYLLHPAHSSYASIRVIDEKPLVIDPRLWSK</sequence>